<sequence>MKEIYIALCVMVISISSYNRGVDYKKDMNLNCPYEFDSLAMMNVFTYVDEMPEYPGGNPAMLKFIAKNFRYPDKSDFQASFRIQFVVDIDGSIIAARVRGRNKNELTLVEKELLKVLCKMPKWKPGACLNKSVPVKINLPLYL</sequence>
<protein>
    <recommendedName>
        <fullName evidence="3">TonB C-terminal domain-containing protein</fullName>
    </recommendedName>
</protein>
<dbReference type="OrthoDB" id="964531at2"/>
<dbReference type="EMBL" id="WRXO01000017">
    <property type="protein sequence ID" value="MVT45144.1"/>
    <property type="molecule type" value="Genomic_DNA"/>
</dbReference>
<dbReference type="Gene3D" id="3.30.1150.10">
    <property type="match status" value="1"/>
</dbReference>
<name>A0A6N8JJI6_9BACT</name>
<accession>A0A6N8JJI6</accession>
<evidence type="ECO:0008006" key="3">
    <source>
        <dbReference type="Google" id="ProtNLM"/>
    </source>
</evidence>
<reference evidence="1 2" key="1">
    <citation type="submission" date="2019-12" db="EMBL/GenBank/DDBJ databases">
        <title>The draft genomic sequence of strain Chitinophaga oryziterrae JCM 16595.</title>
        <authorList>
            <person name="Zhang X."/>
        </authorList>
    </citation>
    <scope>NUCLEOTIDE SEQUENCE [LARGE SCALE GENOMIC DNA]</scope>
    <source>
        <strain evidence="1 2">JCM 16595</strain>
    </source>
</reference>
<organism evidence="1 2">
    <name type="scientific">Chitinophaga oryziterrae</name>
    <dbReference type="NCBI Taxonomy" id="1031224"/>
    <lineage>
        <taxon>Bacteria</taxon>
        <taxon>Pseudomonadati</taxon>
        <taxon>Bacteroidota</taxon>
        <taxon>Chitinophagia</taxon>
        <taxon>Chitinophagales</taxon>
        <taxon>Chitinophagaceae</taxon>
        <taxon>Chitinophaga</taxon>
    </lineage>
</organism>
<dbReference type="Proteomes" id="UP000468388">
    <property type="component" value="Unassembled WGS sequence"/>
</dbReference>
<proteinExistence type="predicted"/>
<evidence type="ECO:0000313" key="2">
    <source>
        <dbReference type="Proteomes" id="UP000468388"/>
    </source>
</evidence>
<evidence type="ECO:0000313" key="1">
    <source>
        <dbReference type="EMBL" id="MVT45144.1"/>
    </source>
</evidence>
<keyword evidence="2" id="KW-1185">Reference proteome</keyword>
<gene>
    <name evidence="1" type="ORF">GO495_31440</name>
</gene>
<comment type="caution">
    <text evidence="1">The sequence shown here is derived from an EMBL/GenBank/DDBJ whole genome shotgun (WGS) entry which is preliminary data.</text>
</comment>
<dbReference type="AlphaFoldDB" id="A0A6N8JJI6"/>
<dbReference type="RefSeq" id="WP_157303930.1">
    <property type="nucleotide sequence ID" value="NZ_BAAAZB010000033.1"/>
</dbReference>